<dbReference type="KEGG" id="lgi:LOTGIDRAFT_175010"/>
<evidence type="ECO:0000256" key="1">
    <source>
        <dbReference type="SAM" id="MobiDB-lite"/>
    </source>
</evidence>
<sequence length="265" mass="30456">MPWPFRLIGVLRLTTSHTRDNKTKSISSHSSHIHHQICDPPTYGSSVSHNHDKPITDEAPIQNLHVNPEISTENVRCTHGTGRLSIISTTSITDYNVHRPPPENSRTRKRSLRHYACVVFTTILALGIPTFIVLMTSGAISGLQHHTANELKNETKRSTFPMSNSAGVVRRRREASMKATQKDLVHPNNDVEISNQAKSTYDLKQVLREYDTSVNERRKFNSQLRQKRYHDMMYMINFTRMHSGLHDHKNFIKKLIETIMKNIKN</sequence>
<evidence type="ECO:0000256" key="2">
    <source>
        <dbReference type="SAM" id="Phobius"/>
    </source>
</evidence>
<dbReference type="RefSeq" id="XP_009053358.1">
    <property type="nucleotide sequence ID" value="XM_009055110.1"/>
</dbReference>
<keyword evidence="2" id="KW-0812">Transmembrane</keyword>
<feature type="region of interest" description="Disordered" evidence="1">
    <location>
        <begin position="19"/>
        <end position="52"/>
    </location>
</feature>
<dbReference type="Proteomes" id="UP000030746">
    <property type="component" value="Unassembled WGS sequence"/>
</dbReference>
<dbReference type="CTD" id="20242972"/>
<dbReference type="AlphaFoldDB" id="V4C371"/>
<name>V4C371_LOTGI</name>
<dbReference type="HOGENOM" id="CLU_1050838_0_0_1"/>
<keyword evidence="2" id="KW-1133">Transmembrane helix</keyword>
<evidence type="ECO:0000313" key="4">
    <source>
        <dbReference type="Proteomes" id="UP000030746"/>
    </source>
</evidence>
<keyword evidence="4" id="KW-1185">Reference proteome</keyword>
<protein>
    <submittedName>
        <fullName evidence="3">Uncharacterized protein</fullName>
    </submittedName>
</protein>
<feature type="transmembrane region" description="Helical" evidence="2">
    <location>
        <begin position="115"/>
        <end position="135"/>
    </location>
</feature>
<reference evidence="3 4" key="1">
    <citation type="journal article" date="2013" name="Nature">
        <title>Insights into bilaterian evolution from three spiralian genomes.</title>
        <authorList>
            <person name="Simakov O."/>
            <person name="Marletaz F."/>
            <person name="Cho S.J."/>
            <person name="Edsinger-Gonzales E."/>
            <person name="Havlak P."/>
            <person name="Hellsten U."/>
            <person name="Kuo D.H."/>
            <person name="Larsson T."/>
            <person name="Lv J."/>
            <person name="Arendt D."/>
            <person name="Savage R."/>
            <person name="Osoegawa K."/>
            <person name="de Jong P."/>
            <person name="Grimwood J."/>
            <person name="Chapman J.A."/>
            <person name="Shapiro H."/>
            <person name="Aerts A."/>
            <person name="Otillar R.P."/>
            <person name="Terry A.Y."/>
            <person name="Boore J.L."/>
            <person name="Grigoriev I.V."/>
            <person name="Lindberg D.R."/>
            <person name="Seaver E.C."/>
            <person name="Weisblat D.A."/>
            <person name="Putnam N.H."/>
            <person name="Rokhsar D.S."/>
        </authorList>
    </citation>
    <scope>NUCLEOTIDE SEQUENCE [LARGE SCALE GENOMIC DNA]</scope>
</reference>
<dbReference type="GeneID" id="20242972"/>
<dbReference type="EMBL" id="KB201563">
    <property type="protein sequence ID" value="ESO95954.1"/>
    <property type="molecule type" value="Genomic_DNA"/>
</dbReference>
<organism evidence="3 4">
    <name type="scientific">Lottia gigantea</name>
    <name type="common">Giant owl limpet</name>
    <dbReference type="NCBI Taxonomy" id="225164"/>
    <lineage>
        <taxon>Eukaryota</taxon>
        <taxon>Metazoa</taxon>
        <taxon>Spiralia</taxon>
        <taxon>Lophotrochozoa</taxon>
        <taxon>Mollusca</taxon>
        <taxon>Gastropoda</taxon>
        <taxon>Patellogastropoda</taxon>
        <taxon>Lottioidea</taxon>
        <taxon>Lottiidae</taxon>
        <taxon>Lottia</taxon>
    </lineage>
</organism>
<evidence type="ECO:0000313" key="3">
    <source>
        <dbReference type="EMBL" id="ESO95954.1"/>
    </source>
</evidence>
<accession>V4C371</accession>
<gene>
    <name evidence="3" type="ORF">LOTGIDRAFT_175010</name>
</gene>
<keyword evidence="2" id="KW-0472">Membrane</keyword>
<proteinExistence type="predicted"/>